<feature type="transmembrane region" description="Helical" evidence="5">
    <location>
        <begin position="108"/>
        <end position="134"/>
    </location>
</feature>
<keyword evidence="4 5" id="KW-0472">Membrane</keyword>
<dbReference type="OrthoDB" id="5516290at2"/>
<dbReference type="Pfam" id="PF01124">
    <property type="entry name" value="MAPEG"/>
    <property type="match status" value="1"/>
</dbReference>
<protein>
    <recommendedName>
        <fullName evidence="8">MAPEG family protein</fullName>
    </recommendedName>
</protein>
<gene>
    <name evidence="6" type="ORF">HHI_02105</name>
</gene>
<keyword evidence="2 5" id="KW-0812">Transmembrane</keyword>
<comment type="caution">
    <text evidence="6">The sequence shown here is derived from an EMBL/GenBank/DDBJ whole genome shotgun (WGS) entry which is preliminary data.</text>
</comment>
<evidence type="ECO:0008006" key="8">
    <source>
        <dbReference type="Google" id="ProtNLM"/>
    </source>
</evidence>
<dbReference type="InterPro" id="IPR001129">
    <property type="entry name" value="Membr-assoc_MAPEG"/>
</dbReference>
<dbReference type="PATRIC" id="fig|1280951.3.peg.424"/>
<dbReference type="Proteomes" id="UP000025061">
    <property type="component" value="Unassembled WGS sequence"/>
</dbReference>
<evidence type="ECO:0000256" key="3">
    <source>
        <dbReference type="ARBA" id="ARBA00022989"/>
    </source>
</evidence>
<dbReference type="EMBL" id="ARYI01000001">
    <property type="protein sequence ID" value="KCZ96434.1"/>
    <property type="molecule type" value="Genomic_DNA"/>
</dbReference>
<sequence length="143" mass="16068">MEIPEIEFLKPVLALVIWTCVMWIWMYALRLPAFSKAGIKPDDARHPGTYSDKLPPHVRSAADNYNHLHEQPTIFYALMFFMALTGGGDNLSTTVAWVYVALRIAHSFVQVVIGSVALRFLVFTAGTFCLFFLAGKEALRIFG</sequence>
<feature type="transmembrane region" description="Helical" evidence="5">
    <location>
        <begin position="74"/>
        <end position="102"/>
    </location>
</feature>
<dbReference type="GO" id="GO:0016020">
    <property type="term" value="C:membrane"/>
    <property type="evidence" value="ECO:0007669"/>
    <property type="project" value="UniProtKB-SubCell"/>
</dbReference>
<accession>A0A059G192</accession>
<keyword evidence="7" id="KW-1185">Reference proteome</keyword>
<dbReference type="AlphaFoldDB" id="A0A059G192"/>
<evidence type="ECO:0000256" key="4">
    <source>
        <dbReference type="ARBA" id="ARBA00023136"/>
    </source>
</evidence>
<evidence type="ECO:0000256" key="2">
    <source>
        <dbReference type="ARBA" id="ARBA00022692"/>
    </source>
</evidence>
<dbReference type="InterPro" id="IPR023352">
    <property type="entry name" value="MAPEG-like_dom_sf"/>
</dbReference>
<feature type="transmembrane region" description="Helical" evidence="5">
    <location>
        <begin position="12"/>
        <end position="29"/>
    </location>
</feature>
<evidence type="ECO:0000313" key="6">
    <source>
        <dbReference type="EMBL" id="KCZ96434.1"/>
    </source>
</evidence>
<proteinExistence type="predicted"/>
<organism evidence="6 7">
    <name type="scientific">Hyphomonas hirschiana VP5</name>
    <dbReference type="NCBI Taxonomy" id="1280951"/>
    <lineage>
        <taxon>Bacteria</taxon>
        <taxon>Pseudomonadati</taxon>
        <taxon>Pseudomonadota</taxon>
        <taxon>Alphaproteobacteria</taxon>
        <taxon>Hyphomonadales</taxon>
        <taxon>Hyphomonadaceae</taxon>
        <taxon>Hyphomonas</taxon>
    </lineage>
</organism>
<evidence type="ECO:0000313" key="7">
    <source>
        <dbReference type="Proteomes" id="UP000025061"/>
    </source>
</evidence>
<comment type="subcellular location">
    <subcellularLocation>
        <location evidence="1">Membrane</location>
    </subcellularLocation>
</comment>
<evidence type="ECO:0000256" key="5">
    <source>
        <dbReference type="SAM" id="Phobius"/>
    </source>
</evidence>
<dbReference type="Gene3D" id="1.20.120.550">
    <property type="entry name" value="Membrane associated eicosanoid/glutathione metabolism-like domain"/>
    <property type="match status" value="1"/>
</dbReference>
<dbReference type="SUPFAM" id="SSF161084">
    <property type="entry name" value="MAPEG domain-like"/>
    <property type="match status" value="1"/>
</dbReference>
<evidence type="ECO:0000256" key="1">
    <source>
        <dbReference type="ARBA" id="ARBA00004370"/>
    </source>
</evidence>
<reference evidence="6 7" key="1">
    <citation type="submission" date="2013-04" db="EMBL/GenBank/DDBJ databases">
        <title>Hyphomonas hirschiana VP5 Genome Sequencing.</title>
        <authorList>
            <person name="Lai Q."/>
            <person name="Shao Z."/>
        </authorList>
    </citation>
    <scope>NUCLEOTIDE SEQUENCE [LARGE SCALE GENOMIC DNA]</scope>
    <source>
        <strain evidence="6 7">VP5</strain>
    </source>
</reference>
<name>A0A059G192_9PROT</name>
<dbReference type="RefSeq" id="WP_011645654.1">
    <property type="nucleotide sequence ID" value="NZ_ARYI01000001.1"/>
</dbReference>
<keyword evidence="3 5" id="KW-1133">Transmembrane helix</keyword>